<feature type="domain" description="Peptidase M16 C-terminal" evidence="5">
    <location>
        <begin position="219"/>
        <end position="399"/>
    </location>
</feature>
<sequence length="473" mass="50400">MTRPLRPTRPRRPDTTADPTTTGAGTGTGSTDLGLVPAPVGVPSVLDVDDDGGRVERTVLPGGLRVLTETMPGVLSATLGIWVGVGSRDETDRVAGASHFLEHLLFKGTRSRSALEIATAMDAVGGEMNAFTAKEHTCYYANVLASDLPLAVTLLGDLVTEALNTPEDLESERTVVLEEIAMRDDEPSDLVHDLFAETLFGGGPLGRSVLGSVESIEGLTRDDVDGWYRSRYAVPSMVVTAAGRVDHQQVVDLVTAVFGDRLAGDGAPAPLRRGEDVAPARPARPTGLVSRRTEQTHLLLGSLGLSRFDDRRYAAAVLETAVGGGMSSRLFQEVREKRGLVYSVGSALTSYAGTGSFSVYAACSKKRVPEVLRLVREELARVAADGLTPEEVARGRGQLRGGTVLGLEDTGSRMSRLGKSELSHGEYVPVREVLERIAAVDEEQVRATAADLLTRETCLAVVGPYRTADLDRL</sequence>
<evidence type="ECO:0000256" key="1">
    <source>
        <dbReference type="ARBA" id="ARBA00007261"/>
    </source>
</evidence>
<dbReference type="InterPro" id="IPR050361">
    <property type="entry name" value="MPP/UQCRC_Complex"/>
</dbReference>
<accession>A0A2T0TIZ9</accession>
<dbReference type="Pfam" id="PF05193">
    <property type="entry name" value="Peptidase_M16_C"/>
    <property type="match status" value="1"/>
</dbReference>
<evidence type="ECO:0000256" key="3">
    <source>
        <dbReference type="SAM" id="MobiDB-lite"/>
    </source>
</evidence>
<comment type="caution">
    <text evidence="6">The sequence shown here is derived from an EMBL/GenBank/DDBJ whole genome shotgun (WGS) entry which is preliminary data.</text>
</comment>
<dbReference type="OrthoDB" id="9811314at2"/>
<dbReference type="Proteomes" id="UP000239210">
    <property type="component" value="Unassembled WGS sequence"/>
</dbReference>
<proteinExistence type="inferred from homology"/>
<protein>
    <submittedName>
        <fullName evidence="6">Putative Zn-dependent peptidase</fullName>
    </submittedName>
</protein>
<dbReference type="GO" id="GO:0004222">
    <property type="term" value="F:metalloendopeptidase activity"/>
    <property type="evidence" value="ECO:0007669"/>
    <property type="project" value="InterPro"/>
</dbReference>
<dbReference type="InterPro" id="IPR011249">
    <property type="entry name" value="Metalloenz_LuxS/M16"/>
</dbReference>
<dbReference type="InterPro" id="IPR001431">
    <property type="entry name" value="Pept_M16_Zn_BS"/>
</dbReference>
<comment type="similarity">
    <text evidence="1 2">Belongs to the peptidase M16 family.</text>
</comment>
<organism evidence="6 7">
    <name type="scientific">Geodermatophilus tzadiensis</name>
    <dbReference type="NCBI Taxonomy" id="1137988"/>
    <lineage>
        <taxon>Bacteria</taxon>
        <taxon>Bacillati</taxon>
        <taxon>Actinomycetota</taxon>
        <taxon>Actinomycetes</taxon>
        <taxon>Geodermatophilales</taxon>
        <taxon>Geodermatophilaceae</taxon>
        <taxon>Geodermatophilus</taxon>
    </lineage>
</organism>
<reference evidence="6 7" key="1">
    <citation type="submission" date="2018-03" db="EMBL/GenBank/DDBJ databases">
        <title>Genomic Encyclopedia of Archaeal and Bacterial Type Strains, Phase II (KMG-II): from individual species to whole genera.</title>
        <authorList>
            <person name="Goeker M."/>
        </authorList>
    </citation>
    <scope>NUCLEOTIDE SEQUENCE [LARGE SCALE GENOMIC DNA]</scope>
    <source>
        <strain evidence="6 7">DSM 45416</strain>
    </source>
</reference>
<dbReference type="GO" id="GO:0006508">
    <property type="term" value="P:proteolysis"/>
    <property type="evidence" value="ECO:0007669"/>
    <property type="project" value="InterPro"/>
</dbReference>
<feature type="region of interest" description="Disordered" evidence="3">
    <location>
        <begin position="1"/>
        <end position="38"/>
    </location>
</feature>
<dbReference type="PROSITE" id="PS00143">
    <property type="entry name" value="INSULINASE"/>
    <property type="match status" value="1"/>
</dbReference>
<dbReference type="InterPro" id="IPR011765">
    <property type="entry name" value="Pept_M16_N"/>
</dbReference>
<dbReference type="FunFam" id="3.30.830.10:FF:000008">
    <property type="entry name" value="Mitochondrial-processing peptidase subunit beta"/>
    <property type="match status" value="1"/>
</dbReference>
<dbReference type="SUPFAM" id="SSF63411">
    <property type="entry name" value="LuxS/MPP-like metallohydrolase"/>
    <property type="match status" value="2"/>
</dbReference>
<evidence type="ECO:0000256" key="2">
    <source>
        <dbReference type="RuleBase" id="RU004447"/>
    </source>
</evidence>
<dbReference type="GO" id="GO:0046872">
    <property type="term" value="F:metal ion binding"/>
    <property type="evidence" value="ECO:0007669"/>
    <property type="project" value="InterPro"/>
</dbReference>
<feature type="domain" description="Peptidase M16 N-terminal" evidence="4">
    <location>
        <begin position="65"/>
        <end position="211"/>
    </location>
</feature>
<dbReference type="Pfam" id="PF00675">
    <property type="entry name" value="Peptidase_M16"/>
    <property type="match status" value="1"/>
</dbReference>
<feature type="compositionally biased region" description="Basic residues" evidence="3">
    <location>
        <begin position="1"/>
        <end position="10"/>
    </location>
</feature>
<evidence type="ECO:0000259" key="5">
    <source>
        <dbReference type="Pfam" id="PF05193"/>
    </source>
</evidence>
<dbReference type="Gene3D" id="3.30.830.10">
    <property type="entry name" value="Metalloenzyme, LuxS/M16 peptidase-like"/>
    <property type="match status" value="2"/>
</dbReference>
<evidence type="ECO:0000259" key="4">
    <source>
        <dbReference type="Pfam" id="PF00675"/>
    </source>
</evidence>
<dbReference type="AlphaFoldDB" id="A0A2T0TIZ9"/>
<dbReference type="InterPro" id="IPR007863">
    <property type="entry name" value="Peptidase_M16_C"/>
</dbReference>
<feature type="compositionally biased region" description="Low complexity" evidence="3">
    <location>
        <begin position="16"/>
        <end position="35"/>
    </location>
</feature>
<name>A0A2T0TIZ9_9ACTN</name>
<evidence type="ECO:0000313" key="6">
    <source>
        <dbReference type="EMBL" id="PRY45609.1"/>
    </source>
</evidence>
<dbReference type="PANTHER" id="PTHR11851">
    <property type="entry name" value="METALLOPROTEASE"/>
    <property type="match status" value="1"/>
</dbReference>
<gene>
    <name evidence="6" type="ORF">LY71_1153</name>
</gene>
<dbReference type="PANTHER" id="PTHR11851:SF49">
    <property type="entry name" value="MITOCHONDRIAL-PROCESSING PEPTIDASE SUBUNIT ALPHA"/>
    <property type="match status" value="1"/>
</dbReference>
<dbReference type="EMBL" id="PVTG01000015">
    <property type="protein sequence ID" value="PRY45609.1"/>
    <property type="molecule type" value="Genomic_DNA"/>
</dbReference>
<keyword evidence="7" id="KW-1185">Reference proteome</keyword>
<evidence type="ECO:0000313" key="7">
    <source>
        <dbReference type="Proteomes" id="UP000239210"/>
    </source>
</evidence>